<evidence type="ECO:0000313" key="2">
    <source>
        <dbReference type="EMBL" id="KAF7369079.1"/>
    </source>
</evidence>
<dbReference type="EMBL" id="JACAZI010000002">
    <property type="protein sequence ID" value="KAF7369079.1"/>
    <property type="molecule type" value="Genomic_DNA"/>
</dbReference>
<protein>
    <submittedName>
        <fullName evidence="2">NAD(P)-binding Rossmann-fold containing protein</fullName>
    </submittedName>
</protein>
<dbReference type="PANTHER" id="PTHR32487:SF8">
    <property type="entry name" value="NAD-DEPENDENT EPIMERASE_DEHYDRATASE DOMAIN-CONTAINING PROTEIN"/>
    <property type="match status" value="1"/>
</dbReference>
<gene>
    <name evidence="2" type="ORF">MVEN_00234900</name>
</gene>
<name>A0A8H6Z245_9AGAR</name>
<feature type="domain" description="PRISE-like Rossmann-fold" evidence="1">
    <location>
        <begin position="5"/>
        <end position="395"/>
    </location>
</feature>
<accession>A0A8H6Z245</accession>
<dbReference type="Pfam" id="PF22917">
    <property type="entry name" value="PRISE"/>
    <property type="match status" value="1"/>
</dbReference>
<evidence type="ECO:0000259" key="1">
    <source>
        <dbReference type="Pfam" id="PF22917"/>
    </source>
</evidence>
<sequence length="395" mass="43793">MGNHALIFGASGISGWAVTNALLEGCPSPELFTKVSALTNRPLPTEVAQWPSSDKLQVVSGVDLLQQGGQIALENELRSRVTGIESVTHVYFFAYLKSADPDEVVRINVEMLKRAVGAVENLSKTLKFFVLTDHGGQSLQVYGIHMLNNFPIVPPLHENMPRIPEPYASQLFYYHNIDQLAQMCEGKNWTWCELRPDVIIGFVPNNNFSCLAQVLALYLSLYRAIEGAGAEVPFPGTAQSWTILSSDSGQDIIAKFAIFASLHPEKCGGGQAFNIADNHEPSSWSQRWPVICEYFGLKGVAPPPGASGPQPNDYIQAHLAHWKELEKEHGLQTGRVGNDRSSDILPYAVMTLFNFDRQMDLSKELNAWGAHAIETDPKGTWWTAFDRFRRAKIIP</sequence>
<proteinExistence type="predicted"/>
<dbReference type="Gene3D" id="3.40.50.720">
    <property type="entry name" value="NAD(P)-binding Rossmann-like Domain"/>
    <property type="match status" value="1"/>
</dbReference>
<dbReference type="OrthoDB" id="1731983at2759"/>
<reference evidence="2" key="1">
    <citation type="submission" date="2020-05" db="EMBL/GenBank/DDBJ databases">
        <title>Mycena genomes resolve the evolution of fungal bioluminescence.</title>
        <authorList>
            <person name="Tsai I.J."/>
        </authorList>
    </citation>
    <scope>NUCLEOTIDE SEQUENCE</scope>
    <source>
        <strain evidence="2">CCC161011</strain>
    </source>
</reference>
<dbReference type="Proteomes" id="UP000620124">
    <property type="component" value="Unassembled WGS sequence"/>
</dbReference>
<dbReference type="SUPFAM" id="SSF51735">
    <property type="entry name" value="NAD(P)-binding Rossmann-fold domains"/>
    <property type="match status" value="1"/>
</dbReference>
<organism evidence="2 3">
    <name type="scientific">Mycena venus</name>
    <dbReference type="NCBI Taxonomy" id="2733690"/>
    <lineage>
        <taxon>Eukaryota</taxon>
        <taxon>Fungi</taxon>
        <taxon>Dikarya</taxon>
        <taxon>Basidiomycota</taxon>
        <taxon>Agaricomycotina</taxon>
        <taxon>Agaricomycetes</taxon>
        <taxon>Agaricomycetidae</taxon>
        <taxon>Agaricales</taxon>
        <taxon>Marasmiineae</taxon>
        <taxon>Mycenaceae</taxon>
        <taxon>Mycena</taxon>
    </lineage>
</organism>
<dbReference type="InterPro" id="IPR055222">
    <property type="entry name" value="PRISE-like_Rossmann-fold"/>
</dbReference>
<dbReference type="InterPro" id="IPR036291">
    <property type="entry name" value="NAD(P)-bd_dom_sf"/>
</dbReference>
<comment type="caution">
    <text evidence="2">The sequence shown here is derived from an EMBL/GenBank/DDBJ whole genome shotgun (WGS) entry which is preliminary data.</text>
</comment>
<dbReference type="AlphaFoldDB" id="A0A8H6Z245"/>
<evidence type="ECO:0000313" key="3">
    <source>
        <dbReference type="Proteomes" id="UP000620124"/>
    </source>
</evidence>
<dbReference type="PANTHER" id="PTHR32487">
    <property type="entry name" value="3-OXO-DELTA(4,5)-STEROID 5-BETA-REDUCTASE"/>
    <property type="match status" value="1"/>
</dbReference>
<dbReference type="CDD" id="cd08948">
    <property type="entry name" value="5beta-POR_like_SDR_a"/>
    <property type="match status" value="1"/>
</dbReference>
<keyword evidence="3" id="KW-1185">Reference proteome</keyword>